<dbReference type="Gene3D" id="3.40.50.1370">
    <property type="entry name" value="Aspartate/ornithine carbamoyltransferase"/>
    <property type="match status" value="2"/>
</dbReference>
<dbReference type="Proteomes" id="UP000035085">
    <property type="component" value="Chromosome"/>
</dbReference>
<evidence type="ECO:0000313" key="7">
    <source>
        <dbReference type="Proteomes" id="UP000035085"/>
    </source>
</evidence>
<comment type="similarity">
    <text evidence="3">Belongs to the aspartate/ornithine carbamoyltransferase superfamily.</text>
</comment>
<feature type="domain" description="Aspartate/ornithine carbamoyltransferase carbamoyl-P binding" evidence="5">
    <location>
        <begin position="25"/>
        <end position="177"/>
    </location>
</feature>
<evidence type="ECO:0000256" key="3">
    <source>
        <dbReference type="RuleBase" id="RU003634"/>
    </source>
</evidence>
<protein>
    <recommendedName>
        <fullName evidence="8">Ornithine carbamoyltransferase</fullName>
    </recommendedName>
</protein>
<evidence type="ECO:0000313" key="6">
    <source>
        <dbReference type="EMBL" id="AJP59349.1"/>
    </source>
</evidence>
<dbReference type="InterPro" id="IPR006132">
    <property type="entry name" value="Asp/Orn_carbamoyltranf_P-bd"/>
</dbReference>
<dbReference type="EMBL" id="CP010897">
    <property type="protein sequence ID" value="AJP59349.1"/>
    <property type="molecule type" value="Genomic_DNA"/>
</dbReference>
<name>A0ABN4FUB8_9BURK</name>
<sequence>MHAGAIQARPEEGRVTCHWLAPDLTMSAKDYRTLLDAALAFKSRYPLRTEDTLRNRTIYFLFYNASLRTRSSFQTGLMRLGGSAIVLDPQNGIYTPALADAEIPYSTERIADVARVLSSYGDAIAIRMYGAPAGWVYGAAHRHLEAFAQASRVPVINMECDRFHPCQALADAMTLREQLGELAGRRLCIAWTYSGSWHKPVAVPQSLLLAAVKSGMDVTLAHPEPFALDPQVMQAAAAFADETGARIRVTHDLRDGVTRAHAVYAKSWCSLGHLPQRHGDPIDEIAMRDTFAQHRDWCVDADIMALAAPDAGYLHCLPVDRGQEVTDDVVEGVSSWVFHQAANRLHAQNAVMAHLLNPGALS</sequence>
<dbReference type="InterPro" id="IPR036901">
    <property type="entry name" value="Asp/Orn_carbamoylTrfase_sf"/>
</dbReference>
<dbReference type="PRINTS" id="PR00101">
    <property type="entry name" value="ATCASE"/>
</dbReference>
<keyword evidence="2 3" id="KW-0808">Transferase</keyword>
<dbReference type="PANTHER" id="PTHR45753:SF3">
    <property type="entry name" value="ORNITHINE TRANSCARBAMYLASE, MITOCHONDRIAL"/>
    <property type="match status" value="1"/>
</dbReference>
<proteinExistence type="inferred from homology"/>
<evidence type="ECO:0000259" key="4">
    <source>
        <dbReference type="Pfam" id="PF00185"/>
    </source>
</evidence>
<gene>
    <name evidence="6" type="ORF">UC34_02680</name>
</gene>
<reference evidence="7" key="1">
    <citation type="submission" date="2015-02" db="EMBL/GenBank/DDBJ databases">
        <title>Complete Genome Sequencing of Pandoraea vervacti NS15 sp. nov.</title>
        <authorList>
            <person name="Chan K.-G."/>
        </authorList>
    </citation>
    <scope>NUCLEOTIDE SEQUENCE [LARGE SCALE GENOMIC DNA]</scope>
    <source>
        <strain evidence="7">NS15</strain>
    </source>
</reference>
<dbReference type="Pfam" id="PF02729">
    <property type="entry name" value="OTCace_N"/>
    <property type="match status" value="1"/>
</dbReference>
<feature type="domain" description="Aspartate/ornithine carbamoyltransferase Asp/Orn-binding" evidence="4">
    <location>
        <begin position="203"/>
        <end position="354"/>
    </location>
</feature>
<dbReference type="InterPro" id="IPR006130">
    <property type="entry name" value="Asp/Orn_carbamoylTrfase"/>
</dbReference>
<evidence type="ECO:0000259" key="5">
    <source>
        <dbReference type="Pfam" id="PF02729"/>
    </source>
</evidence>
<evidence type="ECO:0008006" key="8">
    <source>
        <dbReference type="Google" id="ProtNLM"/>
    </source>
</evidence>
<dbReference type="Pfam" id="PF00185">
    <property type="entry name" value="OTCace"/>
    <property type="match status" value="1"/>
</dbReference>
<dbReference type="PRINTS" id="PR00100">
    <property type="entry name" value="AOTCASE"/>
</dbReference>
<keyword evidence="7" id="KW-1185">Reference proteome</keyword>
<dbReference type="PANTHER" id="PTHR45753">
    <property type="entry name" value="ORNITHINE CARBAMOYLTRANSFERASE, MITOCHONDRIAL"/>
    <property type="match status" value="1"/>
</dbReference>
<comment type="function">
    <text evidence="1">Reversibly catalyzes the transfer of the carbamoyl group from carbamoyl phosphate (CP) to the N(epsilon) atom of ornithine (ORN) to produce L-citrulline.</text>
</comment>
<organism evidence="6 7">
    <name type="scientific">Pandoraea vervacti</name>
    <dbReference type="NCBI Taxonomy" id="656178"/>
    <lineage>
        <taxon>Bacteria</taxon>
        <taxon>Pseudomonadati</taxon>
        <taxon>Pseudomonadota</taxon>
        <taxon>Betaproteobacteria</taxon>
        <taxon>Burkholderiales</taxon>
        <taxon>Burkholderiaceae</taxon>
        <taxon>Pandoraea</taxon>
    </lineage>
</organism>
<evidence type="ECO:0000256" key="1">
    <source>
        <dbReference type="ARBA" id="ARBA00003822"/>
    </source>
</evidence>
<evidence type="ECO:0000256" key="2">
    <source>
        <dbReference type="ARBA" id="ARBA00022679"/>
    </source>
</evidence>
<accession>A0ABN4FUB8</accession>
<dbReference type="InterPro" id="IPR006131">
    <property type="entry name" value="Asp_carbamoyltransf_Asp/Orn-bd"/>
</dbReference>
<dbReference type="SUPFAM" id="SSF53671">
    <property type="entry name" value="Aspartate/ornithine carbamoyltransferase"/>
    <property type="match status" value="1"/>
</dbReference>